<reference evidence="5" key="1">
    <citation type="journal article" date="2021" name="bioRxiv">
        <title>Whole Genome Assembly and Annotation of Northern Wild Rice, Zizania palustris L., Supports a Whole Genome Duplication in the Zizania Genus.</title>
        <authorList>
            <person name="Haas M."/>
            <person name="Kono T."/>
            <person name="Macchietto M."/>
            <person name="Millas R."/>
            <person name="McGilp L."/>
            <person name="Shao M."/>
            <person name="Duquette J."/>
            <person name="Hirsch C.N."/>
            <person name="Kimball J."/>
        </authorList>
    </citation>
    <scope>NUCLEOTIDE SEQUENCE</scope>
    <source>
        <tissue evidence="5">Fresh leaf tissue</tissue>
    </source>
</reference>
<dbReference type="GO" id="GO:0005524">
    <property type="term" value="F:ATP binding"/>
    <property type="evidence" value="ECO:0007669"/>
    <property type="project" value="UniProtKB-UniRule"/>
</dbReference>
<keyword evidence="1" id="KW-0547">Nucleotide-binding</keyword>
<evidence type="ECO:0000256" key="2">
    <source>
        <dbReference type="SAM" id="MobiDB-lite"/>
    </source>
</evidence>
<keyword evidence="1" id="KW-0324">Glycolysis</keyword>
<keyword evidence="1" id="KW-0067">ATP-binding</keyword>
<dbReference type="GO" id="GO:0001678">
    <property type="term" value="P:intracellular glucose homeostasis"/>
    <property type="evidence" value="ECO:0007669"/>
    <property type="project" value="InterPro"/>
</dbReference>
<sequence length="394" mass="42359">MARCSVNVFSSSRWRVACQQRRRSRANPPAPRALLPSARGPHQLPALPLVFPVALPLAGAHKVVLLAALCCPPPDQRPGKGGERGDAEAHVPPPPVTDQDGTTWVASTAAPPPLPQSALHCRHRSSPSRQQQQFAEKAEQQGTAQKKAELPPEAASVEGEKSSRRERRAQSSRSAAEAARPRGSFANRVRGEQVAAGWPVWLSALPLPLFFPVALPLRTSPDPSAAPPRPSPSLPLHTPAAQSLALILANEEGIHYSIDLGRTNFRVLRVEVGAGSVIINQKVEHQPIPKELTKGTTEDLFNFVALALKSFLEREEGQDVKRALGFTFSFPVLAIPAITMSAGLLFGSVTGTIIVSIRGTLAATVAFLIARYFAKERILKLLQGVLAFISSLAW</sequence>
<dbReference type="GO" id="GO:0004396">
    <property type="term" value="F:hexokinase activity"/>
    <property type="evidence" value="ECO:0007669"/>
    <property type="project" value="UniProtKB-UniRule"/>
</dbReference>
<reference evidence="5" key="2">
    <citation type="submission" date="2021-02" db="EMBL/GenBank/DDBJ databases">
        <authorList>
            <person name="Kimball J.A."/>
            <person name="Haas M.W."/>
            <person name="Macchietto M."/>
            <person name="Kono T."/>
            <person name="Duquette J."/>
            <person name="Shao M."/>
        </authorList>
    </citation>
    <scope>NUCLEOTIDE SEQUENCE</scope>
    <source>
        <tissue evidence="5">Fresh leaf tissue</tissue>
    </source>
</reference>
<proteinExistence type="inferred from homology"/>
<name>A0A8J5WY89_ZIZPA</name>
<protein>
    <recommendedName>
        <fullName evidence="1">Phosphotransferase</fullName>
        <ecNumber evidence="1">2.7.1.-</ecNumber>
    </recommendedName>
</protein>
<organism evidence="5 6">
    <name type="scientific">Zizania palustris</name>
    <name type="common">Northern wild rice</name>
    <dbReference type="NCBI Taxonomy" id="103762"/>
    <lineage>
        <taxon>Eukaryota</taxon>
        <taxon>Viridiplantae</taxon>
        <taxon>Streptophyta</taxon>
        <taxon>Embryophyta</taxon>
        <taxon>Tracheophyta</taxon>
        <taxon>Spermatophyta</taxon>
        <taxon>Magnoliopsida</taxon>
        <taxon>Liliopsida</taxon>
        <taxon>Poales</taxon>
        <taxon>Poaceae</taxon>
        <taxon>BOP clade</taxon>
        <taxon>Oryzoideae</taxon>
        <taxon>Oryzeae</taxon>
        <taxon>Zizaniinae</taxon>
        <taxon>Zizania</taxon>
    </lineage>
</organism>
<feature type="compositionally biased region" description="Basic and acidic residues" evidence="2">
    <location>
        <begin position="77"/>
        <end position="89"/>
    </location>
</feature>
<dbReference type="Pfam" id="PF00349">
    <property type="entry name" value="Hexokinase_1"/>
    <property type="match status" value="1"/>
</dbReference>
<comment type="caution">
    <text evidence="5">The sequence shown here is derived from an EMBL/GenBank/DDBJ whole genome shotgun (WGS) entry which is preliminary data.</text>
</comment>
<feature type="transmembrane region" description="Helical" evidence="3">
    <location>
        <begin position="323"/>
        <end position="347"/>
    </location>
</feature>
<evidence type="ECO:0000313" key="5">
    <source>
        <dbReference type="EMBL" id="KAG8095587.1"/>
    </source>
</evidence>
<dbReference type="Proteomes" id="UP000729402">
    <property type="component" value="Unassembled WGS sequence"/>
</dbReference>
<keyword evidence="6" id="KW-1185">Reference proteome</keyword>
<keyword evidence="3" id="KW-1133">Transmembrane helix</keyword>
<dbReference type="PROSITE" id="PS51748">
    <property type="entry name" value="HEXOKINASE_2"/>
    <property type="match status" value="1"/>
</dbReference>
<feature type="region of interest" description="Disordered" evidence="2">
    <location>
        <begin position="76"/>
        <end position="184"/>
    </location>
</feature>
<accession>A0A8J5WY89</accession>
<dbReference type="PANTHER" id="PTHR19443:SF6">
    <property type="entry name" value="HEXOKINASE-4"/>
    <property type="match status" value="1"/>
</dbReference>
<evidence type="ECO:0000256" key="1">
    <source>
        <dbReference type="RuleBase" id="RU362007"/>
    </source>
</evidence>
<dbReference type="GO" id="GO:0006096">
    <property type="term" value="P:glycolytic process"/>
    <property type="evidence" value="ECO:0007669"/>
    <property type="project" value="UniProtKB-KW"/>
</dbReference>
<gene>
    <name evidence="5" type="ORF">GUJ93_ZPchr0012g19455</name>
</gene>
<keyword evidence="3" id="KW-0812">Transmembrane</keyword>
<keyword evidence="1" id="KW-0808">Transferase</keyword>
<dbReference type="GO" id="GO:0005829">
    <property type="term" value="C:cytosol"/>
    <property type="evidence" value="ECO:0007669"/>
    <property type="project" value="TreeGrafter"/>
</dbReference>
<evidence type="ECO:0000256" key="3">
    <source>
        <dbReference type="SAM" id="Phobius"/>
    </source>
</evidence>
<evidence type="ECO:0000313" key="6">
    <source>
        <dbReference type="Proteomes" id="UP000729402"/>
    </source>
</evidence>
<dbReference type="GO" id="GO:0005739">
    <property type="term" value="C:mitochondrion"/>
    <property type="evidence" value="ECO:0007669"/>
    <property type="project" value="TreeGrafter"/>
</dbReference>
<dbReference type="InterPro" id="IPR001312">
    <property type="entry name" value="Hexokinase"/>
</dbReference>
<keyword evidence="1" id="KW-0418">Kinase</keyword>
<feature type="transmembrane region" description="Helical" evidence="3">
    <location>
        <begin position="353"/>
        <end position="374"/>
    </location>
</feature>
<dbReference type="AlphaFoldDB" id="A0A8J5WY89"/>
<feature type="domain" description="Hexokinase N-terminal" evidence="4">
    <location>
        <begin position="250"/>
        <end position="332"/>
    </location>
</feature>
<comment type="similarity">
    <text evidence="1">Belongs to the hexokinase family.</text>
</comment>
<dbReference type="EC" id="2.7.1.-" evidence="1"/>
<dbReference type="InterPro" id="IPR022672">
    <property type="entry name" value="Hexokinase_N"/>
</dbReference>
<dbReference type="EMBL" id="JAAALK010000080">
    <property type="protein sequence ID" value="KAG8095587.1"/>
    <property type="molecule type" value="Genomic_DNA"/>
</dbReference>
<dbReference type="GO" id="GO:0005536">
    <property type="term" value="F:D-glucose binding"/>
    <property type="evidence" value="ECO:0007669"/>
    <property type="project" value="InterPro"/>
</dbReference>
<dbReference type="PANTHER" id="PTHR19443">
    <property type="entry name" value="HEXOKINASE"/>
    <property type="match status" value="1"/>
</dbReference>
<dbReference type="OrthoDB" id="419537at2759"/>
<keyword evidence="3" id="KW-0472">Membrane</keyword>
<evidence type="ECO:0000259" key="4">
    <source>
        <dbReference type="Pfam" id="PF00349"/>
    </source>
</evidence>